<comment type="caution">
    <text evidence="1">The sequence shown here is derived from an EMBL/GenBank/DDBJ whole genome shotgun (WGS) entry which is preliminary data.</text>
</comment>
<proteinExistence type="predicted"/>
<dbReference type="AlphaFoldDB" id="A0A6B5FCX3"/>
<evidence type="ECO:0000313" key="2">
    <source>
        <dbReference type="Proteomes" id="UP000238775"/>
    </source>
</evidence>
<dbReference type="RefSeq" id="WP_047213263.1">
    <property type="nucleotide sequence ID" value="NZ_CP013137.1"/>
</dbReference>
<accession>A0A6B5FCX3</accession>
<organism evidence="1 2">
    <name type="scientific">Staphylococcus aureus</name>
    <dbReference type="NCBI Taxonomy" id="1280"/>
    <lineage>
        <taxon>Bacteria</taxon>
        <taxon>Bacillati</taxon>
        <taxon>Bacillota</taxon>
        <taxon>Bacilli</taxon>
        <taxon>Bacillales</taxon>
        <taxon>Staphylococcaceae</taxon>
        <taxon>Staphylococcus</taxon>
    </lineage>
</organism>
<gene>
    <name evidence="1" type="ORF">CV021_02705</name>
</gene>
<evidence type="ECO:0000313" key="1">
    <source>
        <dbReference type="EMBL" id="PPJ76322.1"/>
    </source>
</evidence>
<dbReference type="EMBL" id="PGWZ01000293">
    <property type="protein sequence ID" value="PPJ76322.1"/>
    <property type="molecule type" value="Genomic_DNA"/>
</dbReference>
<dbReference type="Proteomes" id="UP000238775">
    <property type="component" value="Unassembled WGS sequence"/>
</dbReference>
<protein>
    <submittedName>
        <fullName evidence="1">Uncharacterized protein</fullName>
    </submittedName>
</protein>
<reference evidence="1 2" key="1">
    <citation type="submission" date="2017-11" db="EMBL/GenBank/DDBJ databases">
        <authorList>
            <person name="Founou R.C."/>
            <person name="Founou L."/>
            <person name="Allam M."/>
            <person name="Ismail A."/>
            <person name="Essack S.Y."/>
        </authorList>
    </citation>
    <scope>NUCLEOTIDE SEQUENCE [LARGE SCALE GENOMIC DNA]</scope>
    <source>
        <strain evidence="1 2">G703N2B1</strain>
    </source>
</reference>
<name>A0A6B5FCX3_STAAU</name>
<sequence>MFEGMKYYPSQFAAAYIQTLPHALRIEDFDTDDEFKEYLENRRESYFYEYLKSLEFAKSFSKREDETIEE</sequence>